<keyword evidence="8" id="KW-1185">Reference proteome</keyword>
<dbReference type="InterPro" id="IPR050368">
    <property type="entry name" value="ClC-type_chloride_channel"/>
</dbReference>
<keyword evidence="2 6" id="KW-0812">Transmembrane</keyword>
<feature type="transmembrane region" description="Helical" evidence="6">
    <location>
        <begin position="260"/>
        <end position="281"/>
    </location>
</feature>
<feature type="region of interest" description="Disordered" evidence="5">
    <location>
        <begin position="1"/>
        <end position="25"/>
    </location>
</feature>
<evidence type="ECO:0000256" key="4">
    <source>
        <dbReference type="ARBA" id="ARBA00023136"/>
    </source>
</evidence>
<dbReference type="Pfam" id="PF00654">
    <property type="entry name" value="Voltage_CLC"/>
    <property type="match status" value="1"/>
</dbReference>
<feature type="transmembrane region" description="Helical" evidence="6">
    <location>
        <begin position="336"/>
        <end position="360"/>
    </location>
</feature>
<accession>A0ABU2NVM3</accession>
<dbReference type="RefSeq" id="WP_311674311.1">
    <property type="nucleotide sequence ID" value="NZ_JAVREQ010000015.1"/>
</dbReference>
<sequence>MAAGSGTPSPSPGPRPGPGAPTGAVDDPLALVRSRRYAVLLVASALLGVPVCAAAFGFLALTESLQHVLWKDLPEALGLAGTPLWWPLPLLAVGGLCAGLAIRHLPGNGGHEPSAGFAPGAPPRAVELPGIVLAALASLSFGAVLGPEAPLLALGAGLAANAVRLARRDPAPQAGTVLGAAGSFAAVSSLLGSPLLGAFLLMEASGLAGAMLGPVLVPGLLAAGVGSLLFVGLGSWTGLGTYALELTDVPPAQDPTVPEFGYAVLTGVVAALACAVVRRVAVRVRRWVEPRRVTGTVCLGLAVGAVAVGYAAGTDREASEVLYSGQSALSPLLADAAGYSAATLALLLVCKTVMYALCLAGFRGGPVFPAMFVGAAGGLLLAHLPGLSPLSGFAIGIGAMGTAMLRLPLTSVLLATLLLGKAGLTVMPLVIVAVVTAYVGTAVLSPPGTAGDTADR</sequence>
<feature type="transmembrane region" description="Helical" evidence="6">
    <location>
        <begin position="214"/>
        <end position="240"/>
    </location>
</feature>
<dbReference type="CDD" id="cd00400">
    <property type="entry name" value="Voltage_gated_ClC"/>
    <property type="match status" value="1"/>
</dbReference>
<dbReference type="PANTHER" id="PTHR43427:SF9">
    <property type="entry name" value="ION-TRANSPORT PROTEIN YFEO-RELATED"/>
    <property type="match status" value="1"/>
</dbReference>
<feature type="transmembrane region" description="Helical" evidence="6">
    <location>
        <begin position="177"/>
        <end position="202"/>
    </location>
</feature>
<dbReference type="EMBL" id="JAVREQ010000015">
    <property type="protein sequence ID" value="MDT0380572.1"/>
    <property type="molecule type" value="Genomic_DNA"/>
</dbReference>
<protein>
    <submittedName>
        <fullName evidence="7">Chloride channel protein</fullName>
    </submittedName>
</protein>
<keyword evidence="3 6" id="KW-1133">Transmembrane helix</keyword>
<reference evidence="8" key="1">
    <citation type="submission" date="2023-07" db="EMBL/GenBank/DDBJ databases">
        <title>30 novel species of actinomycetes from the DSMZ collection.</title>
        <authorList>
            <person name="Nouioui I."/>
        </authorList>
    </citation>
    <scope>NUCLEOTIDE SEQUENCE [LARGE SCALE GENOMIC DNA]</scope>
    <source>
        <strain evidence="8">DSM 42041</strain>
    </source>
</reference>
<feature type="transmembrane region" description="Helical" evidence="6">
    <location>
        <begin position="293"/>
        <end position="313"/>
    </location>
</feature>
<dbReference type="SUPFAM" id="SSF81340">
    <property type="entry name" value="Clc chloride channel"/>
    <property type="match status" value="1"/>
</dbReference>
<dbReference type="Proteomes" id="UP001183414">
    <property type="component" value="Unassembled WGS sequence"/>
</dbReference>
<evidence type="ECO:0000256" key="3">
    <source>
        <dbReference type="ARBA" id="ARBA00022989"/>
    </source>
</evidence>
<feature type="transmembrane region" description="Helical" evidence="6">
    <location>
        <begin position="84"/>
        <end position="105"/>
    </location>
</feature>
<feature type="transmembrane region" description="Helical" evidence="6">
    <location>
        <begin position="393"/>
        <end position="419"/>
    </location>
</feature>
<feature type="transmembrane region" description="Helical" evidence="6">
    <location>
        <begin position="426"/>
        <end position="444"/>
    </location>
</feature>
<dbReference type="PANTHER" id="PTHR43427">
    <property type="entry name" value="CHLORIDE CHANNEL PROTEIN CLC-E"/>
    <property type="match status" value="1"/>
</dbReference>
<name>A0ABU2NVM3_9ACTN</name>
<proteinExistence type="predicted"/>
<evidence type="ECO:0000313" key="7">
    <source>
        <dbReference type="EMBL" id="MDT0380572.1"/>
    </source>
</evidence>
<organism evidence="7 8">
    <name type="scientific">Streptomyces hazeniae</name>
    <dbReference type="NCBI Taxonomy" id="3075538"/>
    <lineage>
        <taxon>Bacteria</taxon>
        <taxon>Bacillati</taxon>
        <taxon>Actinomycetota</taxon>
        <taxon>Actinomycetes</taxon>
        <taxon>Kitasatosporales</taxon>
        <taxon>Streptomycetaceae</taxon>
        <taxon>Streptomyces</taxon>
    </lineage>
</organism>
<dbReference type="InterPro" id="IPR014743">
    <property type="entry name" value="Cl-channel_core"/>
</dbReference>
<dbReference type="Gene3D" id="1.10.3080.10">
    <property type="entry name" value="Clc chloride channel"/>
    <property type="match status" value="1"/>
</dbReference>
<evidence type="ECO:0000256" key="1">
    <source>
        <dbReference type="ARBA" id="ARBA00004141"/>
    </source>
</evidence>
<evidence type="ECO:0000313" key="8">
    <source>
        <dbReference type="Proteomes" id="UP001183414"/>
    </source>
</evidence>
<feature type="transmembrane region" description="Helical" evidence="6">
    <location>
        <begin position="37"/>
        <end position="61"/>
    </location>
</feature>
<keyword evidence="4 6" id="KW-0472">Membrane</keyword>
<feature type="compositionally biased region" description="Pro residues" evidence="5">
    <location>
        <begin position="9"/>
        <end position="19"/>
    </location>
</feature>
<comment type="caution">
    <text evidence="7">The sequence shown here is derived from an EMBL/GenBank/DDBJ whole genome shotgun (WGS) entry which is preliminary data.</text>
</comment>
<evidence type="ECO:0000256" key="6">
    <source>
        <dbReference type="SAM" id="Phobius"/>
    </source>
</evidence>
<evidence type="ECO:0000256" key="5">
    <source>
        <dbReference type="SAM" id="MobiDB-lite"/>
    </source>
</evidence>
<comment type="subcellular location">
    <subcellularLocation>
        <location evidence="1">Membrane</location>
        <topology evidence="1">Multi-pass membrane protein</topology>
    </subcellularLocation>
</comment>
<dbReference type="PRINTS" id="PR00762">
    <property type="entry name" value="CLCHANNEL"/>
</dbReference>
<evidence type="ECO:0000256" key="2">
    <source>
        <dbReference type="ARBA" id="ARBA00022692"/>
    </source>
</evidence>
<dbReference type="InterPro" id="IPR001807">
    <property type="entry name" value="ClC"/>
</dbReference>
<gene>
    <name evidence="7" type="ORF">RM572_17605</name>
</gene>
<feature type="transmembrane region" description="Helical" evidence="6">
    <location>
        <begin position="367"/>
        <end position="387"/>
    </location>
</feature>